<proteinExistence type="predicted"/>
<keyword evidence="1" id="KW-0472">Membrane</keyword>
<keyword evidence="1" id="KW-1133">Transmembrane helix</keyword>
<dbReference type="EMBL" id="HBUF01104671">
    <property type="protein sequence ID" value="CAG6638903.1"/>
    <property type="molecule type" value="Transcribed_RNA"/>
</dbReference>
<protein>
    <submittedName>
        <fullName evidence="2">Uncharacterized protein</fullName>
    </submittedName>
</protein>
<feature type="transmembrane region" description="Helical" evidence="1">
    <location>
        <begin position="109"/>
        <end position="132"/>
    </location>
</feature>
<dbReference type="AlphaFoldDB" id="A0A8D8QV18"/>
<feature type="transmembrane region" description="Helical" evidence="1">
    <location>
        <begin position="81"/>
        <end position="103"/>
    </location>
</feature>
<sequence length="196" mass="22461">MIMLCRYLCVSGKSLKIFKCCLSFSFLCILSSYSLSVFPFMVILVCIYAIIRTCGLFLPLCLLCCHFLLQWYVFPLTLCMFCFLSSFLACILSSYFVSVFPFLPPLSPSILLSLWLFMLSSNMICILLFLFLNLFERYIISLLVIVGPISSVKDFGSFKTFKVFGPWARWACVDYMVISELNNEIKGGDILRREGN</sequence>
<feature type="transmembrane region" description="Helical" evidence="1">
    <location>
        <begin position="56"/>
        <end position="74"/>
    </location>
</feature>
<name>A0A8D8QV18_9HEMI</name>
<accession>A0A8D8QV18</accession>
<evidence type="ECO:0000256" key="1">
    <source>
        <dbReference type="SAM" id="Phobius"/>
    </source>
</evidence>
<feature type="transmembrane region" description="Helical" evidence="1">
    <location>
        <begin position="21"/>
        <end position="50"/>
    </location>
</feature>
<organism evidence="2">
    <name type="scientific">Cacopsylla melanoneura</name>
    <dbReference type="NCBI Taxonomy" id="428564"/>
    <lineage>
        <taxon>Eukaryota</taxon>
        <taxon>Metazoa</taxon>
        <taxon>Ecdysozoa</taxon>
        <taxon>Arthropoda</taxon>
        <taxon>Hexapoda</taxon>
        <taxon>Insecta</taxon>
        <taxon>Pterygota</taxon>
        <taxon>Neoptera</taxon>
        <taxon>Paraneoptera</taxon>
        <taxon>Hemiptera</taxon>
        <taxon>Sternorrhyncha</taxon>
        <taxon>Psylloidea</taxon>
        <taxon>Psyllidae</taxon>
        <taxon>Psyllinae</taxon>
        <taxon>Cacopsylla</taxon>
    </lineage>
</organism>
<reference evidence="2" key="1">
    <citation type="submission" date="2021-05" db="EMBL/GenBank/DDBJ databases">
        <authorList>
            <person name="Alioto T."/>
            <person name="Alioto T."/>
            <person name="Gomez Garrido J."/>
        </authorList>
    </citation>
    <scope>NUCLEOTIDE SEQUENCE</scope>
</reference>
<keyword evidence="1" id="KW-0812">Transmembrane</keyword>
<evidence type="ECO:0000313" key="2">
    <source>
        <dbReference type="EMBL" id="CAG6638903.1"/>
    </source>
</evidence>